<dbReference type="Proteomes" id="UP000321393">
    <property type="component" value="Unassembled WGS sequence"/>
</dbReference>
<dbReference type="PANTHER" id="PTHR34222:SF79">
    <property type="entry name" value="RETROVIRUS-RELATED POL POLYPROTEIN FROM TRANSPOSON TNT 1-94"/>
    <property type="match status" value="1"/>
</dbReference>
<protein>
    <submittedName>
        <fullName evidence="1">Uncharacterized protein</fullName>
    </submittedName>
</protein>
<dbReference type="OrthoDB" id="1411423at2759"/>
<name>A0A5A7UG90_CUCMM</name>
<evidence type="ECO:0000313" key="2">
    <source>
        <dbReference type="EMBL" id="TYJ96864.1"/>
    </source>
</evidence>
<dbReference type="EMBL" id="SSTD01019198">
    <property type="protein sequence ID" value="TYJ96864.1"/>
    <property type="molecule type" value="Genomic_DNA"/>
</dbReference>
<dbReference type="EMBL" id="SSTE01008974">
    <property type="protein sequence ID" value="KAA0054058.1"/>
    <property type="molecule type" value="Genomic_DNA"/>
</dbReference>
<dbReference type="AlphaFoldDB" id="A0A5A7UG90"/>
<gene>
    <name evidence="2" type="ORF">E5676_scaffold10G00190</name>
    <name evidence="1" type="ORF">E6C27_scaffold318G001300</name>
</gene>
<proteinExistence type="predicted"/>
<evidence type="ECO:0000313" key="3">
    <source>
        <dbReference type="Proteomes" id="UP000321393"/>
    </source>
</evidence>
<accession>A0A5A7UG90</accession>
<sequence>MCYDHVSSVLVQVRLAGIVVYENDICWLHTAFQAESRWSRRGVTLLANHTSTHHRCPRFMDWHPFMHRCLLTLYSSCISMVLGSIEGTQDVTSYFDKFSLLWKEIDLYRETIWDTLNDGIQYARLEEVERIYDFLAVLNLKFDIVGGRILRQRPIPSLVEVCYKVRLEEDHTNVISVLTTSTIDSSAFSAQS</sequence>
<evidence type="ECO:0000313" key="1">
    <source>
        <dbReference type="EMBL" id="KAA0054058.1"/>
    </source>
</evidence>
<organism evidence="1 3">
    <name type="scientific">Cucumis melo var. makuwa</name>
    <name type="common">Oriental melon</name>
    <dbReference type="NCBI Taxonomy" id="1194695"/>
    <lineage>
        <taxon>Eukaryota</taxon>
        <taxon>Viridiplantae</taxon>
        <taxon>Streptophyta</taxon>
        <taxon>Embryophyta</taxon>
        <taxon>Tracheophyta</taxon>
        <taxon>Spermatophyta</taxon>
        <taxon>Magnoliopsida</taxon>
        <taxon>eudicotyledons</taxon>
        <taxon>Gunneridae</taxon>
        <taxon>Pentapetalae</taxon>
        <taxon>rosids</taxon>
        <taxon>fabids</taxon>
        <taxon>Cucurbitales</taxon>
        <taxon>Cucurbitaceae</taxon>
        <taxon>Benincaseae</taxon>
        <taxon>Cucumis</taxon>
    </lineage>
</organism>
<dbReference type="PANTHER" id="PTHR34222">
    <property type="entry name" value="GAG_PRE-INTEGRS DOMAIN-CONTAINING PROTEIN"/>
    <property type="match status" value="1"/>
</dbReference>
<reference evidence="3 4" key="1">
    <citation type="submission" date="2019-08" db="EMBL/GenBank/DDBJ databases">
        <title>Draft genome sequences of two oriental melons (Cucumis melo L. var makuwa).</title>
        <authorList>
            <person name="Kwon S.-Y."/>
        </authorList>
    </citation>
    <scope>NUCLEOTIDE SEQUENCE [LARGE SCALE GENOMIC DNA]</scope>
    <source>
        <strain evidence="4">cv. Chang Bougi</strain>
        <strain evidence="3">cv. SW 3</strain>
        <tissue evidence="1">Leaf</tissue>
    </source>
</reference>
<evidence type="ECO:0000313" key="4">
    <source>
        <dbReference type="Proteomes" id="UP000321947"/>
    </source>
</evidence>
<comment type="caution">
    <text evidence="1">The sequence shown here is derived from an EMBL/GenBank/DDBJ whole genome shotgun (WGS) entry which is preliminary data.</text>
</comment>
<dbReference type="Proteomes" id="UP000321947">
    <property type="component" value="Unassembled WGS sequence"/>
</dbReference>